<dbReference type="Proteomes" id="UP001294412">
    <property type="component" value="Unassembled WGS sequence"/>
</dbReference>
<sequence length="99" mass="11432">MFDTGGNARKAAHKWACEQCGNWHEAMTKTEDARHWVRDCPTAVCDYIQGQLENHLHSIRGQEKNRLWRAVYESEAQQWVDTFKGNLVSECRAVWQPGG</sequence>
<name>A0ABU5I6B9_9HYPH</name>
<organism evidence="1 2">
    <name type="scientific">Fulvimarina uroteuthidis</name>
    <dbReference type="NCBI Taxonomy" id="3098149"/>
    <lineage>
        <taxon>Bacteria</taxon>
        <taxon>Pseudomonadati</taxon>
        <taxon>Pseudomonadota</taxon>
        <taxon>Alphaproteobacteria</taxon>
        <taxon>Hyphomicrobiales</taxon>
        <taxon>Aurantimonadaceae</taxon>
        <taxon>Fulvimarina</taxon>
    </lineage>
</organism>
<evidence type="ECO:0000313" key="1">
    <source>
        <dbReference type="EMBL" id="MDY8110665.1"/>
    </source>
</evidence>
<proteinExistence type="predicted"/>
<protein>
    <submittedName>
        <fullName evidence="1">Uncharacterized protein</fullName>
    </submittedName>
</protein>
<gene>
    <name evidence="1" type="ORF">U0C82_16095</name>
</gene>
<accession>A0ABU5I6B9</accession>
<evidence type="ECO:0000313" key="2">
    <source>
        <dbReference type="Proteomes" id="UP001294412"/>
    </source>
</evidence>
<dbReference type="EMBL" id="JAXLPB010000005">
    <property type="protein sequence ID" value="MDY8110665.1"/>
    <property type="molecule type" value="Genomic_DNA"/>
</dbReference>
<reference evidence="1 2" key="1">
    <citation type="submission" date="2023-12" db="EMBL/GenBank/DDBJ databases">
        <title>Description of Novel Strain Fulvimarina sp. 2208YS6-2-32 isolated from Uroteuthis (Photololigo) edulis.</title>
        <authorList>
            <person name="Park J.-S."/>
        </authorList>
    </citation>
    <scope>NUCLEOTIDE SEQUENCE [LARGE SCALE GENOMIC DNA]</scope>
    <source>
        <strain evidence="1 2">2208YS6-2-32</strain>
    </source>
</reference>
<keyword evidence="2" id="KW-1185">Reference proteome</keyword>
<comment type="caution">
    <text evidence="1">The sequence shown here is derived from an EMBL/GenBank/DDBJ whole genome shotgun (WGS) entry which is preliminary data.</text>
</comment>
<dbReference type="RefSeq" id="WP_322188428.1">
    <property type="nucleotide sequence ID" value="NZ_JAXLPB010000005.1"/>
</dbReference>